<evidence type="ECO:0000256" key="4">
    <source>
        <dbReference type="ARBA" id="ARBA00023136"/>
    </source>
</evidence>
<dbReference type="GeneID" id="31011949"/>
<feature type="region of interest" description="Disordered" evidence="5">
    <location>
        <begin position="549"/>
        <end position="582"/>
    </location>
</feature>
<feature type="region of interest" description="Disordered" evidence="5">
    <location>
        <begin position="1"/>
        <end position="46"/>
    </location>
</feature>
<feature type="transmembrane region" description="Helical" evidence="6">
    <location>
        <begin position="179"/>
        <end position="199"/>
    </location>
</feature>
<evidence type="ECO:0000256" key="3">
    <source>
        <dbReference type="ARBA" id="ARBA00022989"/>
    </source>
</evidence>
<protein>
    <submittedName>
        <fullName evidence="8">Mfs multidrug transporter</fullName>
    </submittedName>
</protein>
<comment type="caution">
    <text evidence="8">The sequence shown here is derived from an EMBL/GenBank/DDBJ whole genome shotgun (WGS) entry which is preliminary data.</text>
</comment>
<dbReference type="Pfam" id="PF07690">
    <property type="entry name" value="MFS_1"/>
    <property type="match status" value="1"/>
</dbReference>
<evidence type="ECO:0000256" key="2">
    <source>
        <dbReference type="ARBA" id="ARBA00022692"/>
    </source>
</evidence>
<feature type="compositionally biased region" description="Low complexity" evidence="5">
    <location>
        <begin position="14"/>
        <end position="30"/>
    </location>
</feature>
<dbReference type="PANTHER" id="PTHR23501:SF6">
    <property type="entry name" value="MULTIDRUG TRANSPORTER, PUTATIVE (AFU_ORTHOLOGUE AFUA_3G14560)-RELATED"/>
    <property type="match status" value="1"/>
</dbReference>
<proteinExistence type="predicted"/>
<dbReference type="InterPro" id="IPR020846">
    <property type="entry name" value="MFS_dom"/>
</dbReference>
<feature type="transmembrane region" description="Helical" evidence="6">
    <location>
        <begin position="407"/>
        <end position="430"/>
    </location>
</feature>
<dbReference type="PROSITE" id="PS50850">
    <property type="entry name" value="MFS"/>
    <property type="match status" value="1"/>
</dbReference>
<keyword evidence="4 6" id="KW-0472">Membrane</keyword>
<dbReference type="OrthoDB" id="4160219at2759"/>
<organism evidence="8 9">
    <name type="scientific">Diplodia corticola</name>
    <dbReference type="NCBI Taxonomy" id="236234"/>
    <lineage>
        <taxon>Eukaryota</taxon>
        <taxon>Fungi</taxon>
        <taxon>Dikarya</taxon>
        <taxon>Ascomycota</taxon>
        <taxon>Pezizomycotina</taxon>
        <taxon>Dothideomycetes</taxon>
        <taxon>Dothideomycetes incertae sedis</taxon>
        <taxon>Botryosphaeriales</taxon>
        <taxon>Botryosphaeriaceae</taxon>
        <taxon>Diplodia</taxon>
    </lineage>
</organism>
<gene>
    <name evidence="8" type="ORF">BKCO1_1700074</name>
</gene>
<comment type="subcellular location">
    <subcellularLocation>
        <location evidence="1">Membrane</location>
        <topology evidence="1">Multi-pass membrane protein</topology>
    </subcellularLocation>
</comment>
<evidence type="ECO:0000256" key="5">
    <source>
        <dbReference type="SAM" id="MobiDB-lite"/>
    </source>
</evidence>
<sequence>MLSEPHESDPSEASPLLGQPSLSSLSRKSSQTTIPDAPPDGEDTRISVSRGTTIVASLGLIMFLQGMSTSCNFSLLTTTQSAIAADLDAFEEVTWFTSAYLVPMSSITPLAGRLSQIFSPRACVFVASLFFSLGGIVTAFSPTVEWFLFGRALTGLGGAGILSLTIIIVLQVGGEKKRGLFLGCVNSIITSGVSLGAVLGGAIEPNLGWRAVFWMQTPPSILAGIVVFLSIPSHLGAGKGDNRTLKERLSQIDYAGAVLLTAAITTLLISLSGPKVLILPLILSLVLFPTFIITEIYFARDPIIPITLLKSRGTALTCLATLGFMMARWSVLFYTPVYALGVRLWAPAAAGSILIPTNLGFATGGVLAGLLHIRRAGSFYAPSLITMAIFPLTLLALGLASRAATPAALYVVLTFLNGLTTGAAVNYALVHALHLTPKHTHFVLTSLVATFRGFAGSFGSAIGGGVFARLLANALARGFARRGLPPRSKDELIRRLLGSPALVARLQGVDRAVAVEGYERALRGLFLAAVALAVVTVAVQAGTGWRGYDDEGREVTGREVESEEERRRREREDEEVGEAAAV</sequence>
<feature type="transmembrane region" description="Helical" evidence="6">
    <location>
        <begin position="311"/>
        <end position="332"/>
    </location>
</feature>
<name>A0A1J9R4G8_9PEZI</name>
<reference evidence="8 9" key="1">
    <citation type="submission" date="2016-10" db="EMBL/GenBank/DDBJ databases">
        <title>Proteomics and genomics reveal pathogen-plant mechanisms compatible with a hemibiotrophic lifestyle of Diplodia corticola.</title>
        <authorList>
            <person name="Fernandes I."/>
            <person name="De Jonge R."/>
            <person name="Van De Peer Y."/>
            <person name="Devreese B."/>
            <person name="Alves A."/>
            <person name="Esteves A.C."/>
        </authorList>
    </citation>
    <scope>NUCLEOTIDE SEQUENCE [LARGE SCALE GENOMIC DNA]</scope>
    <source>
        <strain evidence="8 9">CBS 112549</strain>
    </source>
</reference>
<feature type="transmembrane region" description="Helical" evidence="6">
    <location>
        <begin position="521"/>
        <end position="539"/>
    </location>
</feature>
<feature type="transmembrane region" description="Helical" evidence="6">
    <location>
        <begin position="277"/>
        <end position="299"/>
    </location>
</feature>
<feature type="compositionally biased region" description="Basic and acidic residues" evidence="5">
    <location>
        <begin position="549"/>
        <end position="571"/>
    </location>
</feature>
<evidence type="ECO:0000256" key="1">
    <source>
        <dbReference type="ARBA" id="ARBA00004141"/>
    </source>
</evidence>
<keyword evidence="3 6" id="KW-1133">Transmembrane helix</keyword>
<feature type="transmembrane region" description="Helical" evidence="6">
    <location>
        <begin position="211"/>
        <end position="231"/>
    </location>
</feature>
<keyword evidence="2 6" id="KW-0812">Transmembrane</keyword>
<evidence type="ECO:0000313" key="8">
    <source>
        <dbReference type="EMBL" id="OJD35473.1"/>
    </source>
</evidence>
<evidence type="ECO:0000256" key="6">
    <source>
        <dbReference type="SAM" id="Phobius"/>
    </source>
</evidence>
<evidence type="ECO:0000313" key="9">
    <source>
        <dbReference type="Proteomes" id="UP000183809"/>
    </source>
</evidence>
<dbReference type="GO" id="GO:0015174">
    <property type="term" value="F:basic amino acid transmembrane transporter activity"/>
    <property type="evidence" value="ECO:0007669"/>
    <property type="project" value="TreeGrafter"/>
</dbReference>
<dbReference type="Proteomes" id="UP000183809">
    <property type="component" value="Unassembled WGS sequence"/>
</dbReference>
<feature type="transmembrane region" description="Helical" evidence="6">
    <location>
        <begin position="146"/>
        <end position="172"/>
    </location>
</feature>
<feature type="domain" description="Major facilitator superfamily (MFS) profile" evidence="7">
    <location>
        <begin position="54"/>
        <end position="548"/>
    </location>
</feature>
<dbReference type="EMBL" id="MNUE01000017">
    <property type="protein sequence ID" value="OJD35473.1"/>
    <property type="molecule type" value="Genomic_DNA"/>
</dbReference>
<dbReference type="InterPro" id="IPR011701">
    <property type="entry name" value="MFS"/>
</dbReference>
<feature type="compositionally biased region" description="Acidic residues" evidence="5">
    <location>
        <begin position="572"/>
        <end position="582"/>
    </location>
</feature>
<accession>A0A1J9R4G8</accession>
<dbReference type="SUPFAM" id="SSF103473">
    <property type="entry name" value="MFS general substrate transporter"/>
    <property type="match status" value="1"/>
</dbReference>
<feature type="transmembrane region" description="Helical" evidence="6">
    <location>
        <begin position="252"/>
        <end position="271"/>
    </location>
</feature>
<dbReference type="GO" id="GO:0000329">
    <property type="term" value="C:fungal-type vacuole membrane"/>
    <property type="evidence" value="ECO:0007669"/>
    <property type="project" value="TreeGrafter"/>
</dbReference>
<feature type="transmembrane region" description="Helical" evidence="6">
    <location>
        <begin position="122"/>
        <end position="140"/>
    </location>
</feature>
<evidence type="ECO:0000259" key="7">
    <source>
        <dbReference type="PROSITE" id="PS50850"/>
    </source>
</evidence>
<keyword evidence="9" id="KW-1185">Reference proteome</keyword>
<dbReference type="RefSeq" id="XP_020131733.1">
    <property type="nucleotide sequence ID" value="XM_020271690.1"/>
</dbReference>
<dbReference type="InterPro" id="IPR036259">
    <property type="entry name" value="MFS_trans_sf"/>
</dbReference>
<feature type="transmembrane region" description="Helical" evidence="6">
    <location>
        <begin position="442"/>
        <end position="468"/>
    </location>
</feature>
<dbReference type="AlphaFoldDB" id="A0A1J9R4G8"/>
<dbReference type="Gene3D" id="1.20.1250.20">
    <property type="entry name" value="MFS general substrate transporter like domains"/>
    <property type="match status" value="2"/>
</dbReference>
<feature type="transmembrane region" description="Helical" evidence="6">
    <location>
        <begin position="379"/>
        <end position="401"/>
    </location>
</feature>
<dbReference type="PANTHER" id="PTHR23501">
    <property type="entry name" value="MAJOR FACILITATOR SUPERFAMILY"/>
    <property type="match status" value="1"/>
</dbReference>